<keyword evidence="2" id="KW-1185">Reference proteome</keyword>
<evidence type="ECO:0000313" key="2">
    <source>
        <dbReference type="Proteomes" id="UP000254866"/>
    </source>
</evidence>
<evidence type="ECO:0000313" key="1">
    <source>
        <dbReference type="EMBL" id="RDL36995.1"/>
    </source>
</evidence>
<dbReference type="Proteomes" id="UP000254866">
    <property type="component" value="Unassembled WGS sequence"/>
</dbReference>
<comment type="caution">
    <text evidence="1">The sequence shown here is derived from an EMBL/GenBank/DDBJ whole genome shotgun (WGS) entry which is preliminary data.</text>
</comment>
<dbReference type="OrthoDB" id="5272396at2759"/>
<dbReference type="EMBL" id="NPIC01000003">
    <property type="protein sequence ID" value="RDL36995.1"/>
    <property type="molecule type" value="Genomic_DNA"/>
</dbReference>
<dbReference type="PANTHER" id="PTHR42085">
    <property type="entry name" value="F-BOX DOMAIN-CONTAINING PROTEIN"/>
    <property type="match status" value="1"/>
</dbReference>
<gene>
    <name evidence="1" type="ORF">BP5553_04428</name>
</gene>
<protein>
    <submittedName>
        <fullName evidence="1">Uncharacterized protein</fullName>
    </submittedName>
</protein>
<dbReference type="PANTHER" id="PTHR42085:SF2">
    <property type="entry name" value="F-BOX DOMAIN-CONTAINING PROTEIN"/>
    <property type="match status" value="1"/>
</dbReference>
<proteinExistence type="predicted"/>
<sequence length="400" mass="45622">MASKRSLQDPEERNLKRIKASTALTSLVSPWSFGWQNSLDNPGSLKRSLRNKHRSGPSAPTLLARDPITFLSLSKEIQDTIYGYVLISPSPLIAWAGMHVDEMEQWQHDEFGYTKGPASLSIPRYIEDSIIVEKTASSLLRCNSSISRQAAKIFYRKNTFRFFGEYTWGTVVEWLNGIGPVNREHLTKVEFGVRTPQHVWQLPSGVRTQLDEDFAEPARDENEREQVYPRSHFLHRPPGDDTDGVVENINPAIEDMMRLLGRCDSGPKLTISMLLRYRVVPGVSITNDHYPFRHWFGMDLPNVLECCRHLHTAGGEKKVAVLWKIQENVRAFGEKRHAVEGRGWEVVGEVEDELAATIPVPERLNFWDFMGIDTWVTLRRKRIYGTVLADDPSPHSWAGC</sequence>
<dbReference type="GeneID" id="43597277"/>
<dbReference type="AlphaFoldDB" id="A0A370TN97"/>
<name>A0A370TN97_9HELO</name>
<reference evidence="1 2" key="1">
    <citation type="journal article" date="2018" name="IMA Fungus">
        <title>IMA Genome-F 9: Draft genome sequence of Annulohypoxylon stygium, Aspergillus mulundensis, Berkeleyomyces basicola (syn. Thielaviopsis basicola), Ceratocystis smalleyi, two Cercospora beticola strains, Coleophoma cylindrospora, Fusarium fracticaudum, Phialophora cf. hyalina, and Morchella septimelata.</title>
        <authorList>
            <person name="Wingfield B.D."/>
            <person name="Bills G.F."/>
            <person name="Dong Y."/>
            <person name="Huang W."/>
            <person name="Nel W.J."/>
            <person name="Swalarsk-Parry B.S."/>
            <person name="Vaghefi N."/>
            <person name="Wilken P.M."/>
            <person name="An Z."/>
            <person name="de Beer Z.W."/>
            <person name="De Vos L."/>
            <person name="Chen L."/>
            <person name="Duong T.A."/>
            <person name="Gao Y."/>
            <person name="Hammerbacher A."/>
            <person name="Kikkert J.R."/>
            <person name="Li Y."/>
            <person name="Li H."/>
            <person name="Li K."/>
            <person name="Li Q."/>
            <person name="Liu X."/>
            <person name="Ma X."/>
            <person name="Naidoo K."/>
            <person name="Pethybridge S.J."/>
            <person name="Sun J."/>
            <person name="Steenkamp E.T."/>
            <person name="van der Nest M.A."/>
            <person name="van Wyk S."/>
            <person name="Wingfield M.J."/>
            <person name="Xiong C."/>
            <person name="Yue Q."/>
            <person name="Zhang X."/>
        </authorList>
    </citation>
    <scope>NUCLEOTIDE SEQUENCE [LARGE SCALE GENOMIC DNA]</scope>
    <source>
        <strain evidence="1 2">BP 5553</strain>
    </source>
</reference>
<organism evidence="1 2">
    <name type="scientific">Venustampulla echinocandica</name>
    <dbReference type="NCBI Taxonomy" id="2656787"/>
    <lineage>
        <taxon>Eukaryota</taxon>
        <taxon>Fungi</taxon>
        <taxon>Dikarya</taxon>
        <taxon>Ascomycota</taxon>
        <taxon>Pezizomycotina</taxon>
        <taxon>Leotiomycetes</taxon>
        <taxon>Helotiales</taxon>
        <taxon>Pleuroascaceae</taxon>
        <taxon>Venustampulla</taxon>
    </lineage>
</organism>
<accession>A0A370TN97</accession>
<dbReference type="RefSeq" id="XP_031869651.1">
    <property type="nucleotide sequence ID" value="XM_032013051.1"/>
</dbReference>
<dbReference type="InterPro" id="IPR038883">
    <property type="entry name" value="AN11006-like"/>
</dbReference>